<protein>
    <submittedName>
        <fullName evidence="3">Uncharacterized protein</fullName>
    </submittedName>
</protein>
<evidence type="ECO:0000313" key="4">
    <source>
        <dbReference type="Proteomes" id="UP001201980"/>
    </source>
</evidence>
<proteinExistence type="predicted"/>
<accession>A0AAD5RXA5</accession>
<feature type="compositionally biased region" description="Low complexity" evidence="1">
    <location>
        <begin position="446"/>
        <end position="460"/>
    </location>
</feature>
<feature type="region of interest" description="Disordered" evidence="1">
    <location>
        <begin position="444"/>
        <end position="501"/>
    </location>
</feature>
<sequence length="561" mass="59401">MPSFIQFVSSSFLLASQLVAAQTQNLQFNQVANINGDVGLSSLQSPVSSLQSPVSRLQSPMQFNQLVFPDNSKIETFSQTQRQILVNQNPNPLAANHVVGSTGQPFVQLSQNSMTIDTNNATDLVGAQIELPIDQGTLDQNQVTADNTFVAMLSPDRQAWIIVEGIKSVNTTDSTVRMIKLNNIDGEYMAVGRQTIETSNVLTPFGSPQAQPPIQITGSGIQEVEYTDGFRMSIDASQPMTVNVDVVNGVSASMITDGSTQPNDFRYLVTTSLAAVLSNLNDMMAVVQIPLNADRAMQAALAMGAGPNDSIELGLAQRGVIKNPGGATGNLARRNLKREYFDRRQDNSTATTTAGDAAATGNNSTTTAAAASDAAPTDQQPADQQQATQPQAANPAATQLLLEPTFTPITSETLLDRQNMRVAATVNELDGEFIVTMQIAAGGGAQQQQQPGEQPAAPAESVGGESSSTLAAPAAAETAAGEGAARHKRQEPLAPSPGTPVTISMAELQSMAESQKTGNVLAVWSMMSKFRAENPTPQPTQAARNRRRGTAPLKATRRLRV</sequence>
<feature type="compositionally biased region" description="Low complexity" evidence="1">
    <location>
        <begin position="471"/>
        <end position="483"/>
    </location>
</feature>
<feature type="region of interest" description="Disordered" evidence="1">
    <location>
        <begin position="322"/>
        <end position="394"/>
    </location>
</feature>
<feature type="compositionally biased region" description="Basic residues" evidence="1">
    <location>
        <begin position="544"/>
        <end position="561"/>
    </location>
</feature>
<feature type="compositionally biased region" description="Low complexity" evidence="1">
    <location>
        <begin position="347"/>
        <end position="394"/>
    </location>
</feature>
<keyword evidence="2" id="KW-0732">Signal</keyword>
<comment type="caution">
    <text evidence="3">The sequence shown here is derived from an EMBL/GenBank/DDBJ whole genome shotgun (WGS) entry which is preliminary data.</text>
</comment>
<dbReference type="EMBL" id="JAKWBI020000018">
    <property type="protein sequence ID" value="KAJ2906164.1"/>
    <property type="molecule type" value="Genomic_DNA"/>
</dbReference>
<name>A0AAD5RXA5_9PEZI</name>
<evidence type="ECO:0000313" key="3">
    <source>
        <dbReference type="EMBL" id="KAJ2906164.1"/>
    </source>
</evidence>
<feature type="chain" id="PRO_5042016079" evidence="2">
    <location>
        <begin position="22"/>
        <end position="561"/>
    </location>
</feature>
<keyword evidence="4" id="KW-1185">Reference proteome</keyword>
<evidence type="ECO:0000256" key="2">
    <source>
        <dbReference type="SAM" id="SignalP"/>
    </source>
</evidence>
<evidence type="ECO:0000256" key="1">
    <source>
        <dbReference type="SAM" id="MobiDB-lite"/>
    </source>
</evidence>
<feature type="region of interest" description="Disordered" evidence="1">
    <location>
        <begin position="531"/>
        <end position="561"/>
    </location>
</feature>
<dbReference type="AlphaFoldDB" id="A0AAD5RXA5"/>
<gene>
    <name evidence="3" type="ORF">MKZ38_002879</name>
</gene>
<feature type="signal peptide" evidence="2">
    <location>
        <begin position="1"/>
        <end position="21"/>
    </location>
</feature>
<dbReference type="Proteomes" id="UP001201980">
    <property type="component" value="Unassembled WGS sequence"/>
</dbReference>
<organism evidence="3 4">
    <name type="scientific">Zalerion maritima</name>
    <dbReference type="NCBI Taxonomy" id="339359"/>
    <lineage>
        <taxon>Eukaryota</taxon>
        <taxon>Fungi</taxon>
        <taxon>Dikarya</taxon>
        <taxon>Ascomycota</taxon>
        <taxon>Pezizomycotina</taxon>
        <taxon>Sordariomycetes</taxon>
        <taxon>Lulworthiomycetidae</taxon>
        <taxon>Lulworthiales</taxon>
        <taxon>Lulworthiaceae</taxon>
        <taxon>Zalerion</taxon>
    </lineage>
</organism>
<feature type="compositionally biased region" description="Basic and acidic residues" evidence="1">
    <location>
        <begin position="337"/>
        <end position="346"/>
    </location>
</feature>
<reference evidence="3" key="1">
    <citation type="submission" date="2022-07" db="EMBL/GenBank/DDBJ databases">
        <title>Draft genome sequence of Zalerion maritima ATCC 34329, a (micro)plastics degrading marine fungus.</title>
        <authorList>
            <person name="Paco A."/>
            <person name="Goncalves M.F.M."/>
            <person name="Rocha-Santos T.A.P."/>
            <person name="Alves A."/>
        </authorList>
    </citation>
    <scope>NUCLEOTIDE SEQUENCE</scope>
    <source>
        <strain evidence="3">ATCC 34329</strain>
    </source>
</reference>